<dbReference type="InterPro" id="IPR035965">
    <property type="entry name" value="PAS-like_dom_sf"/>
</dbReference>
<feature type="domain" description="Histidine kinase" evidence="6">
    <location>
        <begin position="508"/>
        <end position="722"/>
    </location>
</feature>
<dbReference type="InterPro" id="IPR000014">
    <property type="entry name" value="PAS"/>
</dbReference>
<dbReference type="InterPro" id="IPR001610">
    <property type="entry name" value="PAC"/>
</dbReference>
<evidence type="ECO:0000256" key="3">
    <source>
        <dbReference type="ARBA" id="ARBA00022553"/>
    </source>
</evidence>
<dbReference type="InterPro" id="IPR003594">
    <property type="entry name" value="HATPase_dom"/>
</dbReference>
<keyword evidence="10" id="KW-1185">Reference proteome</keyword>
<dbReference type="EC" id="2.7.13.3" evidence="2"/>
<dbReference type="PROSITE" id="PS50113">
    <property type="entry name" value="PAC"/>
    <property type="match status" value="1"/>
</dbReference>
<keyword evidence="4" id="KW-0808">Transferase</keyword>
<accession>A0ABW3SPG2</accession>
<dbReference type="Pfam" id="PF00989">
    <property type="entry name" value="PAS"/>
    <property type="match status" value="1"/>
</dbReference>
<dbReference type="SMART" id="SM00091">
    <property type="entry name" value="PAS"/>
    <property type="match status" value="4"/>
</dbReference>
<dbReference type="Pfam" id="PF08447">
    <property type="entry name" value="PAS_3"/>
    <property type="match status" value="1"/>
</dbReference>
<dbReference type="SMART" id="SM00086">
    <property type="entry name" value="PAC"/>
    <property type="match status" value="2"/>
</dbReference>
<dbReference type="SUPFAM" id="SSF55874">
    <property type="entry name" value="ATPase domain of HSP90 chaperone/DNA topoisomerase II/histidine kinase"/>
    <property type="match status" value="1"/>
</dbReference>
<sequence length="722" mass="81345">MENVVSLELWEKLAKISPDMLCTFDTQGYFAAVSQASSDVLGYNPEELVGLSYEVVIQPDDLVVTQQAILQLAAGHNMKGFENRYVHKNGHDVYLHWSAAWSEEEKVFVCVARDITELTVSRIRLRENDKRYQALFDNSPDIVFVQDGQGLLTEANHVFLNLIGTGKEEIIGKPLHASIPAEAAAVSSAYLAEAMKGANVRFQFEIQKDGRKLVFDAQMIPVVFGNQTVEVQTVARDVTPTKRYIETIQSQAEKLNAIFESITDAFVMIDKEWRLTYINSEAERLVQLDRKLHLGKSLWHIYPEQLQGEFHTHYQHALDTGKSVSFTAFLKEANVWLHVKAFPSSDGLSIYFEDVTEYVMAQQELKKLSLVASKTDNSVIITDAFGRTEWANEGFTTLTGYSLDEIIGNEPGAVLRGPETDEETVKGMMSNIMQGKRFSVELLNYKKSGEKYWVSMNITPVYNEEGIITQFISIQKDITLQKQAEKELLKLTQDLYKQNSDLQQFTYMVSHNLRAPVANALGLANILAKSDKESEKFDRTLSYLNQSVLRLDSVLRDMNTILSIRERKEQMEHEDVGVLSVVEQVQHAFQDVLLTTGSSVNISIGTKVAVKANRAYLYSIFHNLISNAHKYRAAERTLKVEIKHVGSVGTGSLFSFADNGIGFDMRNAGDELFKLYKRFHTDRKGRGIGLYLIKAHLEAMGGHVEVTSQVGVGTKFLIYLPK</sequence>
<dbReference type="CDD" id="cd00130">
    <property type="entry name" value="PAS"/>
    <property type="match status" value="3"/>
</dbReference>
<dbReference type="EMBL" id="JBHTLD010000066">
    <property type="protein sequence ID" value="MFD1186377.1"/>
    <property type="molecule type" value="Genomic_DNA"/>
</dbReference>
<comment type="caution">
    <text evidence="9">The sequence shown here is derived from an EMBL/GenBank/DDBJ whole genome shotgun (WGS) entry which is preliminary data.</text>
</comment>
<dbReference type="InterPro" id="IPR005467">
    <property type="entry name" value="His_kinase_dom"/>
</dbReference>
<keyword evidence="5" id="KW-0418">Kinase</keyword>
<evidence type="ECO:0000259" key="8">
    <source>
        <dbReference type="PROSITE" id="PS50113"/>
    </source>
</evidence>
<dbReference type="Pfam" id="PF02518">
    <property type="entry name" value="HATPase_c"/>
    <property type="match status" value="1"/>
</dbReference>
<dbReference type="Proteomes" id="UP001597094">
    <property type="component" value="Unassembled WGS sequence"/>
</dbReference>
<dbReference type="PANTHER" id="PTHR43304:SF1">
    <property type="entry name" value="PAC DOMAIN-CONTAINING PROTEIN"/>
    <property type="match status" value="1"/>
</dbReference>
<dbReference type="PROSITE" id="PS50109">
    <property type="entry name" value="HIS_KIN"/>
    <property type="match status" value="1"/>
</dbReference>
<dbReference type="Gene3D" id="3.30.450.20">
    <property type="entry name" value="PAS domain"/>
    <property type="match status" value="4"/>
</dbReference>
<feature type="domain" description="PAS" evidence="7">
    <location>
        <begin position="251"/>
        <end position="321"/>
    </location>
</feature>
<name>A0ABW3SPG2_9BACT</name>
<evidence type="ECO:0000313" key="10">
    <source>
        <dbReference type="Proteomes" id="UP001597094"/>
    </source>
</evidence>
<dbReference type="InterPro" id="IPR052162">
    <property type="entry name" value="Sensor_kinase/Photoreceptor"/>
</dbReference>
<feature type="domain" description="PAS" evidence="7">
    <location>
        <begin position="6"/>
        <end position="76"/>
    </location>
</feature>
<dbReference type="InterPro" id="IPR013767">
    <property type="entry name" value="PAS_fold"/>
</dbReference>
<feature type="domain" description="PAC" evidence="8">
    <location>
        <begin position="436"/>
        <end position="490"/>
    </location>
</feature>
<dbReference type="InterPro" id="IPR004358">
    <property type="entry name" value="Sig_transdc_His_kin-like_C"/>
</dbReference>
<evidence type="ECO:0000256" key="5">
    <source>
        <dbReference type="ARBA" id="ARBA00022777"/>
    </source>
</evidence>
<dbReference type="Pfam" id="PF13426">
    <property type="entry name" value="PAS_9"/>
    <property type="match status" value="1"/>
</dbReference>
<evidence type="ECO:0000256" key="1">
    <source>
        <dbReference type="ARBA" id="ARBA00000085"/>
    </source>
</evidence>
<keyword evidence="3" id="KW-0597">Phosphoprotein</keyword>
<dbReference type="SUPFAM" id="SSF47384">
    <property type="entry name" value="Homodimeric domain of signal transducing histidine kinase"/>
    <property type="match status" value="1"/>
</dbReference>
<dbReference type="PROSITE" id="PS50112">
    <property type="entry name" value="PAS"/>
    <property type="match status" value="4"/>
</dbReference>
<dbReference type="Pfam" id="PF00512">
    <property type="entry name" value="HisKA"/>
    <property type="match status" value="1"/>
</dbReference>
<comment type="catalytic activity">
    <reaction evidence="1">
        <text>ATP + protein L-histidine = ADP + protein N-phospho-L-histidine.</text>
        <dbReference type="EC" id="2.7.13.3"/>
    </reaction>
</comment>
<dbReference type="InterPro" id="IPR036890">
    <property type="entry name" value="HATPase_C_sf"/>
</dbReference>
<dbReference type="InterPro" id="IPR003661">
    <property type="entry name" value="HisK_dim/P_dom"/>
</dbReference>
<organism evidence="9 10">
    <name type="scientific">Pontibacter rugosus</name>
    <dbReference type="NCBI Taxonomy" id="1745966"/>
    <lineage>
        <taxon>Bacteria</taxon>
        <taxon>Pseudomonadati</taxon>
        <taxon>Bacteroidota</taxon>
        <taxon>Cytophagia</taxon>
        <taxon>Cytophagales</taxon>
        <taxon>Hymenobacteraceae</taxon>
        <taxon>Pontibacter</taxon>
    </lineage>
</organism>
<protein>
    <recommendedName>
        <fullName evidence="2">histidine kinase</fullName>
        <ecNumber evidence="2">2.7.13.3</ecNumber>
    </recommendedName>
</protein>
<evidence type="ECO:0000313" key="9">
    <source>
        <dbReference type="EMBL" id="MFD1186377.1"/>
    </source>
</evidence>
<dbReference type="SMART" id="SM00387">
    <property type="entry name" value="HATPase_c"/>
    <property type="match status" value="1"/>
</dbReference>
<dbReference type="Gene3D" id="1.10.287.130">
    <property type="match status" value="1"/>
</dbReference>
<dbReference type="InterPro" id="IPR013655">
    <property type="entry name" value="PAS_fold_3"/>
</dbReference>
<dbReference type="SUPFAM" id="SSF55785">
    <property type="entry name" value="PYP-like sensor domain (PAS domain)"/>
    <property type="match status" value="4"/>
</dbReference>
<dbReference type="NCBIfam" id="TIGR00229">
    <property type="entry name" value="sensory_box"/>
    <property type="match status" value="4"/>
</dbReference>
<dbReference type="InterPro" id="IPR036097">
    <property type="entry name" value="HisK_dim/P_sf"/>
</dbReference>
<dbReference type="Gene3D" id="3.30.565.10">
    <property type="entry name" value="Histidine kinase-like ATPase, C-terminal domain"/>
    <property type="match status" value="1"/>
</dbReference>
<dbReference type="PRINTS" id="PR00344">
    <property type="entry name" value="BCTRLSENSOR"/>
</dbReference>
<dbReference type="RefSeq" id="WP_377526127.1">
    <property type="nucleotide sequence ID" value="NZ_JBHTLD010000066.1"/>
</dbReference>
<dbReference type="SMART" id="SM00388">
    <property type="entry name" value="HisKA"/>
    <property type="match status" value="1"/>
</dbReference>
<feature type="domain" description="PAS" evidence="7">
    <location>
        <begin position="128"/>
        <end position="198"/>
    </location>
</feature>
<dbReference type="InterPro" id="IPR013656">
    <property type="entry name" value="PAS_4"/>
</dbReference>
<feature type="domain" description="PAS" evidence="7">
    <location>
        <begin position="364"/>
        <end position="436"/>
    </location>
</feature>
<reference evidence="10" key="1">
    <citation type="journal article" date="2019" name="Int. J. Syst. Evol. Microbiol.">
        <title>The Global Catalogue of Microorganisms (GCM) 10K type strain sequencing project: providing services to taxonomists for standard genome sequencing and annotation.</title>
        <authorList>
            <consortium name="The Broad Institute Genomics Platform"/>
            <consortium name="The Broad Institute Genome Sequencing Center for Infectious Disease"/>
            <person name="Wu L."/>
            <person name="Ma J."/>
        </authorList>
    </citation>
    <scope>NUCLEOTIDE SEQUENCE [LARGE SCALE GENOMIC DNA]</scope>
    <source>
        <strain evidence="10">JCM 31319</strain>
    </source>
</reference>
<evidence type="ECO:0000259" key="7">
    <source>
        <dbReference type="PROSITE" id="PS50112"/>
    </source>
</evidence>
<evidence type="ECO:0000259" key="6">
    <source>
        <dbReference type="PROSITE" id="PS50109"/>
    </source>
</evidence>
<proteinExistence type="predicted"/>
<dbReference type="Pfam" id="PF08448">
    <property type="entry name" value="PAS_4"/>
    <property type="match status" value="1"/>
</dbReference>
<evidence type="ECO:0000256" key="4">
    <source>
        <dbReference type="ARBA" id="ARBA00022679"/>
    </source>
</evidence>
<gene>
    <name evidence="9" type="ORF">ACFQ2O_09185</name>
</gene>
<evidence type="ECO:0000256" key="2">
    <source>
        <dbReference type="ARBA" id="ARBA00012438"/>
    </source>
</evidence>
<dbReference type="PANTHER" id="PTHR43304">
    <property type="entry name" value="PHYTOCHROME-LIKE PROTEIN CPH1"/>
    <property type="match status" value="1"/>
</dbReference>
<dbReference type="InterPro" id="IPR000700">
    <property type="entry name" value="PAS-assoc_C"/>
</dbReference>